<gene>
    <name evidence="1" type="primary">Cnig_chr_IV.g12658</name>
    <name evidence="1" type="ORF">B9Z55_012658</name>
</gene>
<sequence length="406" mass="44510">MASPDSQIFLASRRFSSLEGKTYITLISVKGASKIDIEESMLKEQSNCELGDFILLSDGKLEKIDYLPTKVVDNFARVCDYRVSLERINGTLVFVSTVFPKAICRNQNLAIGNYKADIMLLANPETLPTGEQVHFVGTNVKSLDGHLVPSDLAAINPAPIRSDLIDLLGSAAVPILQTTGGSGPAPEGSTSFVEFSKGVGIPKKRYINHKKPNYNQGGFVGKGFTKGPIVGAGFAVPTKDVIVGEGFVSDIKPQILRVVVLSIDENVDSGINTHFVWILDRQAVAKFDTTKYRLAPGHFFEGSFLQNVSDQKWNCAEYRKRIVKPAKIDGGIDFEGKIWFSVIINGFQPAGGNRKFAQATAKYFGDIIEGECEGTKLTPECNGKRVKIQRRKLLEESVWMVVEILS</sequence>
<dbReference type="PANTHER" id="PTHR21516">
    <property type="entry name" value="AAA_LID_7 DOMAIN-CONTAINING PROTEIN-RELATED-RELATED"/>
    <property type="match status" value="1"/>
</dbReference>
<dbReference type="PANTHER" id="PTHR21516:SF8">
    <property type="entry name" value="FHA DOMAIN-CONTAINING PROTEIN-RELATED"/>
    <property type="match status" value="1"/>
</dbReference>
<proteinExistence type="predicted"/>
<accession>A0A2G5TYE2</accession>
<dbReference type="InterPro" id="IPR004987">
    <property type="entry name" value="DUF272"/>
</dbReference>
<dbReference type="Pfam" id="PF03312">
    <property type="entry name" value="DUF272"/>
    <property type="match status" value="1"/>
</dbReference>
<dbReference type="STRING" id="1611254.A0A2G5TYE2"/>
<dbReference type="EMBL" id="PDUG01000004">
    <property type="protein sequence ID" value="PIC32268.1"/>
    <property type="molecule type" value="Genomic_DNA"/>
</dbReference>
<name>A0A2G5TYE2_9PELO</name>
<reference evidence="2" key="1">
    <citation type="submission" date="2017-10" db="EMBL/GenBank/DDBJ databases">
        <title>Rapid genome shrinkage in a self-fertile nematode reveals novel sperm competition proteins.</title>
        <authorList>
            <person name="Yin D."/>
            <person name="Schwarz E.M."/>
            <person name="Thomas C.G."/>
            <person name="Felde R.L."/>
            <person name="Korf I.F."/>
            <person name="Cutter A.D."/>
            <person name="Schartner C.M."/>
            <person name="Ralston E.J."/>
            <person name="Meyer B.J."/>
            <person name="Haag E.S."/>
        </authorList>
    </citation>
    <scope>NUCLEOTIDE SEQUENCE [LARGE SCALE GENOMIC DNA]</scope>
    <source>
        <strain evidence="2">JU1422</strain>
    </source>
</reference>
<evidence type="ECO:0000313" key="2">
    <source>
        <dbReference type="Proteomes" id="UP000230233"/>
    </source>
</evidence>
<evidence type="ECO:0000313" key="1">
    <source>
        <dbReference type="EMBL" id="PIC32268.1"/>
    </source>
</evidence>
<dbReference type="AlphaFoldDB" id="A0A2G5TYE2"/>
<keyword evidence="2" id="KW-1185">Reference proteome</keyword>
<organism evidence="1 2">
    <name type="scientific">Caenorhabditis nigoni</name>
    <dbReference type="NCBI Taxonomy" id="1611254"/>
    <lineage>
        <taxon>Eukaryota</taxon>
        <taxon>Metazoa</taxon>
        <taxon>Ecdysozoa</taxon>
        <taxon>Nematoda</taxon>
        <taxon>Chromadorea</taxon>
        <taxon>Rhabditida</taxon>
        <taxon>Rhabditina</taxon>
        <taxon>Rhabditomorpha</taxon>
        <taxon>Rhabditoidea</taxon>
        <taxon>Rhabditidae</taxon>
        <taxon>Peloderinae</taxon>
        <taxon>Caenorhabditis</taxon>
    </lineage>
</organism>
<protein>
    <submittedName>
        <fullName evidence="1">Uncharacterized protein</fullName>
    </submittedName>
</protein>
<comment type="caution">
    <text evidence="1">The sequence shown here is derived from an EMBL/GenBank/DDBJ whole genome shotgun (WGS) entry which is preliminary data.</text>
</comment>
<dbReference type="Proteomes" id="UP000230233">
    <property type="component" value="Chromosome IV"/>
</dbReference>
<dbReference type="OrthoDB" id="5802586at2759"/>